<comment type="caution">
    <text evidence="1">The sequence shown here is derived from an EMBL/GenBank/DDBJ whole genome shotgun (WGS) entry which is preliminary data.</text>
</comment>
<keyword evidence="2" id="KW-1185">Reference proteome</keyword>
<dbReference type="STRING" id="447.Lboz_0636"/>
<accession>A0A0W0RZ59</accession>
<dbReference type="AlphaFoldDB" id="A0A0W0RZ59"/>
<proteinExistence type="predicted"/>
<dbReference type="Proteomes" id="UP000054695">
    <property type="component" value="Unassembled WGS sequence"/>
</dbReference>
<dbReference type="PATRIC" id="fig|447.4.peg.682"/>
<dbReference type="OrthoDB" id="5657159at2"/>
<sequence>MKKRDFFGGFFLGIIVGVTSFSALQYSGSAQKTEVDAVQGMQKIPNDKTIKVSSEDARLHKLSQAEIKITHVSNPYPEEKSGDNWWYWVKDEIVFQLEPFDVSSEMKKTRLFFEYGIHGNQQLTIYLWEKNEPHKIVLNTKNGERSVYNKVLDISPASLTKLIIVTNGAAKPLSKTDSRRAAYTISNLKVTPV</sequence>
<gene>
    <name evidence="1" type="ORF">Lboz_0636</name>
</gene>
<dbReference type="RefSeq" id="WP_058458329.1">
    <property type="nucleotide sequence ID" value="NZ_CAAAIY010000001.1"/>
</dbReference>
<organism evidence="1 2">
    <name type="scientific">Legionella bozemanae</name>
    <name type="common">Fluoribacter bozemanae</name>
    <dbReference type="NCBI Taxonomy" id="447"/>
    <lineage>
        <taxon>Bacteria</taxon>
        <taxon>Pseudomonadati</taxon>
        <taxon>Pseudomonadota</taxon>
        <taxon>Gammaproteobacteria</taxon>
        <taxon>Legionellales</taxon>
        <taxon>Legionellaceae</taxon>
        <taxon>Legionella</taxon>
    </lineage>
</organism>
<protein>
    <submittedName>
        <fullName evidence="1">Uncharacterized protein</fullName>
    </submittedName>
</protein>
<dbReference type="EMBL" id="LNXU01000006">
    <property type="protein sequence ID" value="KTC76249.1"/>
    <property type="molecule type" value="Genomic_DNA"/>
</dbReference>
<evidence type="ECO:0000313" key="1">
    <source>
        <dbReference type="EMBL" id="KTC76249.1"/>
    </source>
</evidence>
<evidence type="ECO:0000313" key="2">
    <source>
        <dbReference type="Proteomes" id="UP000054695"/>
    </source>
</evidence>
<name>A0A0W0RZ59_LEGBO</name>
<reference evidence="1 2" key="1">
    <citation type="submission" date="2015-11" db="EMBL/GenBank/DDBJ databases">
        <title>Genomic analysis of 38 Legionella species identifies large and diverse effector repertoires.</title>
        <authorList>
            <person name="Burstein D."/>
            <person name="Amaro F."/>
            <person name="Zusman T."/>
            <person name="Lifshitz Z."/>
            <person name="Cohen O."/>
            <person name="Gilbert J.A."/>
            <person name="Pupko T."/>
            <person name="Shuman H.A."/>
            <person name="Segal G."/>
        </authorList>
    </citation>
    <scope>NUCLEOTIDE SEQUENCE [LARGE SCALE GENOMIC DNA]</scope>
    <source>
        <strain evidence="1 2">WIGA</strain>
    </source>
</reference>